<dbReference type="EMBL" id="PDOD01000001">
    <property type="protein sequence ID" value="PYZ94961.1"/>
    <property type="molecule type" value="Genomic_DNA"/>
</dbReference>
<protein>
    <submittedName>
        <fullName evidence="1">Uncharacterized protein</fullName>
    </submittedName>
</protein>
<organism evidence="1 2">
    <name type="scientific">Salipaludibacillus keqinensis</name>
    <dbReference type="NCBI Taxonomy" id="2045207"/>
    <lineage>
        <taxon>Bacteria</taxon>
        <taxon>Bacillati</taxon>
        <taxon>Bacillota</taxon>
        <taxon>Bacilli</taxon>
        <taxon>Bacillales</taxon>
        <taxon>Bacillaceae</taxon>
    </lineage>
</organism>
<keyword evidence="2" id="KW-1185">Reference proteome</keyword>
<reference evidence="1 2" key="1">
    <citation type="submission" date="2017-10" db="EMBL/GenBank/DDBJ databases">
        <title>Bacillus sp. nov., a halophilic bacterium isolated from a Keqin Lake.</title>
        <authorList>
            <person name="Wang H."/>
        </authorList>
    </citation>
    <scope>NUCLEOTIDE SEQUENCE [LARGE SCALE GENOMIC DNA]</scope>
    <source>
        <strain evidence="1 2">KQ-12</strain>
    </source>
</reference>
<proteinExistence type="predicted"/>
<evidence type="ECO:0000313" key="2">
    <source>
        <dbReference type="Proteomes" id="UP000248214"/>
    </source>
</evidence>
<dbReference type="OrthoDB" id="2989116at2"/>
<sequence length="167" mass="20146">MGLDMYLVSLPKIEGMDYYEVHSASADLGELEEEQNEIYRKIKPHIKHFEEFGMSWKSLREEVAYWRKANQIHHWFVENLHNGNDEPLFTELVTKQNLEDLYNLCVKVLENRKNPQDSLPSMPGPFFGYYSYDDFYYYQIEETKSILEDLLNHFDFDSHYLMYQCSW</sequence>
<dbReference type="RefSeq" id="WP_110608596.1">
    <property type="nucleotide sequence ID" value="NZ_PDOD01000001.1"/>
</dbReference>
<name>A0A323TJ57_9BACI</name>
<dbReference type="Proteomes" id="UP000248214">
    <property type="component" value="Unassembled WGS sequence"/>
</dbReference>
<gene>
    <name evidence="1" type="ORF">CR194_05445</name>
</gene>
<accession>A0A323TJ57</accession>
<evidence type="ECO:0000313" key="1">
    <source>
        <dbReference type="EMBL" id="PYZ94961.1"/>
    </source>
</evidence>
<comment type="caution">
    <text evidence="1">The sequence shown here is derived from an EMBL/GenBank/DDBJ whole genome shotgun (WGS) entry which is preliminary data.</text>
</comment>
<dbReference type="AlphaFoldDB" id="A0A323TJ57"/>